<keyword evidence="2" id="KW-0472">Membrane</keyword>
<accession>A0A450TK13</accession>
<dbReference type="EMBL" id="CAADEW010000004">
    <property type="protein sequence ID" value="VFJ43504.1"/>
    <property type="molecule type" value="Genomic_DNA"/>
</dbReference>
<reference evidence="4" key="1">
    <citation type="submission" date="2019-02" db="EMBL/GenBank/DDBJ databases">
        <authorList>
            <person name="Gruber-Vodicka R. H."/>
            <person name="Seah K. B. B."/>
        </authorList>
    </citation>
    <scope>NUCLEOTIDE SEQUENCE</scope>
    <source>
        <strain evidence="4">BECK_BZ106</strain>
        <strain evidence="3">BECK_BZ15</strain>
    </source>
</reference>
<dbReference type="InterPro" id="IPR051829">
    <property type="entry name" value="Multiheme_Cytochr_ET"/>
</dbReference>
<sequence length="755" mass="85755">MFDSVLKGLLALLKGLFSFLISPSRWPGWQRHWWMKIAYIILIPVLVLNLVGNDLYALFFRIYTGDKTAAIEFDTSVALTDVEFENLAARMEMEAVTEKAAVMVEGIEDPSLRRERERLRTKQKSLRKKSGYPHIEYFRKAGIRQYEGPKTCLGCHESMKVKHPNEDDLKEVNTMEDVMTSAHFQLFKMAEGFSTVGYDGREVNKKGRKIPVGKIDRACGIPGSFTWTGWAALAKATPTDGEPITMSEGCGQCHIGGMYGPPSDLMMPISIDDENRKNATDCLICHSRTYDMNHRFVVEDDVGLRWNQDRTMKAAMGVGRPTADGCLRCHQHNLGGDTYKNNATAKATGRKNPRILHPWTKRGTPFHPEHDVHAAAEMHCLDCHQAVGHKIARGQEGVDLVSNDLPDVEVSCSKCHSEVPHVRNRQTRGMLNGHTERIACQTCHITKLQKNSVVLMDWVNPIFEEKEGLWIPNPLLVSSDVRVTVGYLWYNGTGTFLANALGTNPRNPKAYDPLMKNLTQYNRLSGLDIQGGGIENNDFLSQLSPEMLEKRRRMVDENIKPYQKAGKSKIYPFHLFNAIMYEDMNNQGPFGAMILPFDYTTYLETGEPKKSMETALQHTIVKRMYQYPFKVYMMDEFMRYFGITEGWKADYPLDADYPGKVEPHWMRQMGTIALNHGISNRGWACSVCHTAKDGLLDFESLGYTQRQARRLSNLPEAEMFFDTDNGLTFEEVYGPDKPVYRPAVHAKKADNEKHH</sequence>
<protein>
    <submittedName>
        <fullName evidence="4">Cytochrome c554 and c-prime</fullName>
    </submittedName>
</protein>
<feature type="transmembrane region" description="Helical" evidence="2">
    <location>
        <begin position="33"/>
        <end position="51"/>
    </location>
</feature>
<keyword evidence="1" id="KW-0732">Signal</keyword>
<organism evidence="4">
    <name type="scientific">Candidatus Kentrum sp. FW</name>
    <dbReference type="NCBI Taxonomy" id="2126338"/>
    <lineage>
        <taxon>Bacteria</taxon>
        <taxon>Pseudomonadati</taxon>
        <taxon>Pseudomonadota</taxon>
        <taxon>Gammaproteobacteria</taxon>
        <taxon>Candidatus Kentrum</taxon>
    </lineage>
</organism>
<evidence type="ECO:0000313" key="4">
    <source>
        <dbReference type="EMBL" id="VFJ67859.1"/>
    </source>
</evidence>
<dbReference type="Gene3D" id="3.90.10.10">
    <property type="entry name" value="Cytochrome C3"/>
    <property type="match status" value="1"/>
</dbReference>
<dbReference type="EMBL" id="CAADFD010000136">
    <property type="protein sequence ID" value="VFJ67859.1"/>
    <property type="molecule type" value="Genomic_DNA"/>
</dbReference>
<dbReference type="PANTHER" id="PTHR35038">
    <property type="entry name" value="DISSIMILATORY SULFITE REDUCTASE SIRA"/>
    <property type="match status" value="1"/>
</dbReference>
<dbReference type="AlphaFoldDB" id="A0A450TK13"/>
<keyword evidence="2" id="KW-1133">Transmembrane helix</keyword>
<gene>
    <name evidence="3" type="ORF">BECKFW1821A_GA0114235_100455</name>
    <name evidence="4" type="ORF">BECKFW1821B_GA0114236_11363</name>
</gene>
<proteinExistence type="predicted"/>
<keyword evidence="2" id="KW-0812">Transmembrane</keyword>
<evidence type="ECO:0000256" key="1">
    <source>
        <dbReference type="ARBA" id="ARBA00022729"/>
    </source>
</evidence>
<name>A0A450TK13_9GAMM</name>
<evidence type="ECO:0000313" key="3">
    <source>
        <dbReference type="EMBL" id="VFJ43504.1"/>
    </source>
</evidence>
<dbReference type="SUPFAM" id="SSF48695">
    <property type="entry name" value="Multiheme cytochromes"/>
    <property type="match status" value="2"/>
</dbReference>
<dbReference type="InterPro" id="IPR036280">
    <property type="entry name" value="Multihaem_cyt_sf"/>
</dbReference>
<evidence type="ECO:0000256" key="2">
    <source>
        <dbReference type="SAM" id="Phobius"/>
    </source>
</evidence>